<sequence length="402" mass="45161">MRCSGGNPCASCSKSGSQCRYSVSNRLGRPPKATAKSKKVKTRTFNNRISTKTTTQATVMAAEVHEAPIDHQRQVMDDSDYPHLDDLLAFDDVFVDAYSNSSHALSTSEAWRDSSNKGFTDMNDLSSNLPPVGDQSLWLTVLEQWQPCPVEVDGDRNQHKSQLADNAQIPQHRFTSRQPQQSLEELSSTTRCSCLEQHARFFCHLKELDHNHHPAAIVITLDAANRTHQLWRRLVNCQLCWRDEDHGALLLSVMNICTVLKRVQRFLAYHQQQGCNRNPADGSRLMFAGAGVAEAASPATASGGMDQSRCWSYNMTIPTAPSPMKIAVGDFQIPEEEQMFVVGMLMVRTLGRIKEGLDEVWREIGENNLDGHRLNGFISPRLERLKISMQEVEQSLRHFVVL</sequence>
<keyword evidence="2" id="KW-0238">DNA-binding</keyword>
<name>A0ABR3XS16_9EURO</name>
<evidence type="ECO:0000256" key="3">
    <source>
        <dbReference type="ARBA" id="ARBA00023163"/>
    </source>
</evidence>
<comment type="caution">
    <text evidence="6">The sequence shown here is derived from an EMBL/GenBank/DDBJ whole genome shotgun (WGS) entry which is preliminary data.</text>
</comment>
<keyword evidence="4" id="KW-0539">Nucleus</keyword>
<accession>A0ABR3XS16</accession>
<proteinExistence type="predicted"/>
<dbReference type="Pfam" id="PF00172">
    <property type="entry name" value="Zn_clus"/>
    <property type="match status" value="1"/>
</dbReference>
<feature type="domain" description="Zn(2)-C6 fungal-type" evidence="5">
    <location>
        <begin position="2"/>
        <end position="25"/>
    </location>
</feature>
<evidence type="ECO:0000256" key="1">
    <source>
        <dbReference type="ARBA" id="ARBA00023015"/>
    </source>
</evidence>
<dbReference type="InterPro" id="IPR036864">
    <property type="entry name" value="Zn2-C6_fun-type_DNA-bd_sf"/>
</dbReference>
<keyword evidence="7" id="KW-1185">Reference proteome</keyword>
<dbReference type="Gene3D" id="4.10.240.10">
    <property type="entry name" value="Zn(2)-C6 fungal-type DNA-binding domain"/>
    <property type="match status" value="1"/>
</dbReference>
<gene>
    <name evidence="6" type="ORF">Plec18167_004431</name>
</gene>
<evidence type="ECO:0000313" key="6">
    <source>
        <dbReference type="EMBL" id="KAL1878359.1"/>
    </source>
</evidence>
<dbReference type="Proteomes" id="UP001583193">
    <property type="component" value="Unassembled WGS sequence"/>
</dbReference>
<dbReference type="InterPro" id="IPR001138">
    <property type="entry name" value="Zn2Cys6_DnaBD"/>
</dbReference>
<evidence type="ECO:0000259" key="5">
    <source>
        <dbReference type="Pfam" id="PF00172"/>
    </source>
</evidence>
<keyword evidence="1" id="KW-0805">Transcription regulation</keyword>
<dbReference type="EMBL" id="JAVDPF010000012">
    <property type="protein sequence ID" value="KAL1878359.1"/>
    <property type="molecule type" value="Genomic_DNA"/>
</dbReference>
<evidence type="ECO:0000313" key="7">
    <source>
        <dbReference type="Proteomes" id="UP001583193"/>
    </source>
</evidence>
<keyword evidence="3" id="KW-0804">Transcription</keyword>
<organism evidence="6 7">
    <name type="scientific">Paecilomyces lecythidis</name>
    <dbReference type="NCBI Taxonomy" id="3004212"/>
    <lineage>
        <taxon>Eukaryota</taxon>
        <taxon>Fungi</taxon>
        <taxon>Dikarya</taxon>
        <taxon>Ascomycota</taxon>
        <taxon>Pezizomycotina</taxon>
        <taxon>Eurotiomycetes</taxon>
        <taxon>Eurotiomycetidae</taxon>
        <taxon>Eurotiales</taxon>
        <taxon>Thermoascaceae</taxon>
        <taxon>Paecilomyces</taxon>
    </lineage>
</organism>
<protein>
    <recommendedName>
        <fullName evidence="5">Zn(2)-C6 fungal-type domain-containing protein</fullName>
    </recommendedName>
</protein>
<evidence type="ECO:0000256" key="4">
    <source>
        <dbReference type="ARBA" id="ARBA00023242"/>
    </source>
</evidence>
<evidence type="ECO:0000256" key="2">
    <source>
        <dbReference type="ARBA" id="ARBA00023125"/>
    </source>
</evidence>
<reference evidence="6 7" key="1">
    <citation type="journal article" date="2024" name="IMA Fungus">
        <title>IMA Genome - F19 : A genome assembly and annotation guide to empower mycologists, including annotated draft genome sequences of Ceratocystis pirilliformis, Diaporthe australafricana, Fusarium ophioides, Paecilomyces lecythidis, and Sporothrix stenoceras.</title>
        <authorList>
            <person name="Aylward J."/>
            <person name="Wilson A.M."/>
            <person name="Visagie C.M."/>
            <person name="Spraker J."/>
            <person name="Barnes I."/>
            <person name="Buitendag C."/>
            <person name="Ceriani C."/>
            <person name="Del Mar Angel L."/>
            <person name="du Plessis D."/>
            <person name="Fuchs T."/>
            <person name="Gasser K."/>
            <person name="Kramer D."/>
            <person name="Li W."/>
            <person name="Munsamy K."/>
            <person name="Piso A."/>
            <person name="Price J.L."/>
            <person name="Sonnekus B."/>
            <person name="Thomas C."/>
            <person name="van der Nest A."/>
            <person name="van Dijk A."/>
            <person name="van Heerden A."/>
            <person name="van Vuuren N."/>
            <person name="Yilmaz N."/>
            <person name="Duong T.A."/>
            <person name="van der Merwe N.A."/>
            <person name="Wingfield M.J."/>
            <person name="Wingfield B.D."/>
        </authorList>
    </citation>
    <scope>NUCLEOTIDE SEQUENCE [LARGE SCALE GENOMIC DNA]</scope>
    <source>
        <strain evidence="6 7">CMW 18167</strain>
    </source>
</reference>